<evidence type="ECO:0000313" key="12">
    <source>
        <dbReference type="Proteomes" id="UP000636949"/>
    </source>
</evidence>
<gene>
    <name evidence="11" type="ORF">GCM10010995_18560</name>
</gene>
<sequence>MCKYNNVIFDFDSTLIRFESLEFIMAKLLQGDRSKIQQIETLTNAGMNGEISFRDSLEARLQVAKPTKATVNEFVAQHCPSALTIGIKKLIEQLHEQHIKVWIISGGFSELILPFAEYLGIPESHVFAVNLNWDENGYFDGLNNDNGFCDSKVTGATKIQNQLTGKTVIVGDGFTDYELYNARIADDFIAYIEHVQRDKVLSVARLCAKNVNELEKLIF</sequence>
<dbReference type="RefSeq" id="WP_117003210.1">
    <property type="nucleotide sequence ID" value="NZ_BMJS01000022.1"/>
</dbReference>
<evidence type="ECO:0000256" key="4">
    <source>
        <dbReference type="ARBA" id="ARBA00022605"/>
    </source>
</evidence>
<evidence type="ECO:0000256" key="2">
    <source>
        <dbReference type="ARBA" id="ARBA00005135"/>
    </source>
</evidence>
<keyword evidence="7" id="KW-0460">Magnesium</keyword>
<protein>
    <recommendedName>
        <fullName evidence="3">phosphoserine phosphatase</fullName>
        <ecNumber evidence="3">3.1.3.3</ecNumber>
    </recommendedName>
</protein>
<dbReference type="GO" id="GO:0000287">
    <property type="term" value="F:magnesium ion binding"/>
    <property type="evidence" value="ECO:0007669"/>
    <property type="project" value="TreeGrafter"/>
</dbReference>
<dbReference type="GO" id="GO:0006564">
    <property type="term" value="P:L-serine biosynthetic process"/>
    <property type="evidence" value="ECO:0007669"/>
    <property type="project" value="UniProtKB-KW"/>
</dbReference>
<dbReference type="GO" id="GO:0005737">
    <property type="term" value="C:cytoplasm"/>
    <property type="evidence" value="ECO:0007669"/>
    <property type="project" value="TreeGrafter"/>
</dbReference>
<dbReference type="InterPro" id="IPR023214">
    <property type="entry name" value="HAD_sf"/>
</dbReference>
<evidence type="ECO:0000256" key="5">
    <source>
        <dbReference type="ARBA" id="ARBA00022723"/>
    </source>
</evidence>
<proteinExistence type="predicted"/>
<evidence type="ECO:0000256" key="1">
    <source>
        <dbReference type="ARBA" id="ARBA00001946"/>
    </source>
</evidence>
<evidence type="ECO:0000256" key="3">
    <source>
        <dbReference type="ARBA" id="ARBA00012640"/>
    </source>
</evidence>
<keyword evidence="4" id="KW-0028">Amino-acid biosynthesis</keyword>
<evidence type="ECO:0000313" key="11">
    <source>
        <dbReference type="EMBL" id="GGG01387.1"/>
    </source>
</evidence>
<keyword evidence="12" id="KW-1185">Reference proteome</keyword>
<comment type="catalytic activity">
    <reaction evidence="10">
        <text>O-phospho-D-serine + H2O = D-serine + phosphate</text>
        <dbReference type="Rhea" id="RHEA:24873"/>
        <dbReference type="ChEBI" id="CHEBI:15377"/>
        <dbReference type="ChEBI" id="CHEBI:35247"/>
        <dbReference type="ChEBI" id="CHEBI:43474"/>
        <dbReference type="ChEBI" id="CHEBI:58680"/>
        <dbReference type="EC" id="3.1.3.3"/>
    </reaction>
</comment>
<dbReference type="Gene3D" id="3.40.50.1000">
    <property type="entry name" value="HAD superfamily/HAD-like"/>
    <property type="match status" value="1"/>
</dbReference>
<dbReference type="PANTHER" id="PTHR43344">
    <property type="entry name" value="PHOSPHOSERINE PHOSPHATASE"/>
    <property type="match status" value="1"/>
</dbReference>
<name>A0A8J3E9Q9_9GAMM</name>
<keyword evidence="8" id="KW-0718">Serine biosynthesis</keyword>
<dbReference type="EC" id="3.1.3.3" evidence="3"/>
<dbReference type="Proteomes" id="UP000636949">
    <property type="component" value="Unassembled WGS sequence"/>
</dbReference>
<reference evidence="11" key="2">
    <citation type="submission" date="2020-09" db="EMBL/GenBank/DDBJ databases">
        <authorList>
            <person name="Sun Q."/>
            <person name="Zhou Y."/>
        </authorList>
    </citation>
    <scope>NUCLEOTIDE SEQUENCE</scope>
    <source>
        <strain evidence="11">CGMCC 1.15758</strain>
    </source>
</reference>
<reference evidence="11" key="1">
    <citation type="journal article" date="2014" name="Int. J. Syst. Evol. Microbiol.">
        <title>Complete genome sequence of Corynebacterium casei LMG S-19264T (=DSM 44701T), isolated from a smear-ripened cheese.</title>
        <authorList>
            <consortium name="US DOE Joint Genome Institute (JGI-PGF)"/>
            <person name="Walter F."/>
            <person name="Albersmeier A."/>
            <person name="Kalinowski J."/>
            <person name="Ruckert C."/>
        </authorList>
    </citation>
    <scope>NUCLEOTIDE SEQUENCE</scope>
    <source>
        <strain evidence="11">CGMCC 1.15758</strain>
    </source>
</reference>
<dbReference type="PANTHER" id="PTHR43344:SF2">
    <property type="entry name" value="PHOSPHOSERINE PHOSPHATASE"/>
    <property type="match status" value="1"/>
</dbReference>
<comment type="pathway">
    <text evidence="2">Amino-acid biosynthesis; L-serine biosynthesis; L-serine from 3-phospho-D-glycerate: step 3/3.</text>
</comment>
<evidence type="ECO:0000256" key="7">
    <source>
        <dbReference type="ARBA" id="ARBA00022842"/>
    </source>
</evidence>
<dbReference type="SUPFAM" id="SSF56784">
    <property type="entry name" value="HAD-like"/>
    <property type="match status" value="1"/>
</dbReference>
<keyword evidence="6" id="KW-0378">Hydrolase</keyword>
<comment type="catalytic activity">
    <reaction evidence="9">
        <text>O-phospho-L-serine + H2O = L-serine + phosphate</text>
        <dbReference type="Rhea" id="RHEA:21208"/>
        <dbReference type="ChEBI" id="CHEBI:15377"/>
        <dbReference type="ChEBI" id="CHEBI:33384"/>
        <dbReference type="ChEBI" id="CHEBI:43474"/>
        <dbReference type="ChEBI" id="CHEBI:57524"/>
        <dbReference type="EC" id="3.1.3.3"/>
    </reaction>
</comment>
<evidence type="ECO:0000256" key="10">
    <source>
        <dbReference type="ARBA" id="ARBA00048523"/>
    </source>
</evidence>
<evidence type="ECO:0000256" key="6">
    <source>
        <dbReference type="ARBA" id="ARBA00022801"/>
    </source>
</evidence>
<dbReference type="InterPro" id="IPR036412">
    <property type="entry name" value="HAD-like_sf"/>
</dbReference>
<dbReference type="OrthoDB" id="9790031at2"/>
<dbReference type="GO" id="GO:0036424">
    <property type="term" value="F:L-phosphoserine phosphatase activity"/>
    <property type="evidence" value="ECO:0007669"/>
    <property type="project" value="TreeGrafter"/>
</dbReference>
<comment type="caution">
    <text evidence="11">The sequence shown here is derived from an EMBL/GenBank/DDBJ whole genome shotgun (WGS) entry which is preliminary data.</text>
</comment>
<evidence type="ECO:0000256" key="9">
    <source>
        <dbReference type="ARBA" id="ARBA00048138"/>
    </source>
</evidence>
<keyword evidence="5" id="KW-0479">Metal-binding</keyword>
<dbReference type="Gene3D" id="1.10.150.210">
    <property type="entry name" value="Phosphoserine phosphatase, domain 2"/>
    <property type="match status" value="1"/>
</dbReference>
<dbReference type="AlphaFoldDB" id="A0A8J3E9Q9"/>
<dbReference type="EMBL" id="BMJS01000022">
    <property type="protein sequence ID" value="GGG01387.1"/>
    <property type="molecule type" value="Genomic_DNA"/>
</dbReference>
<dbReference type="NCBIfam" id="TIGR01488">
    <property type="entry name" value="HAD-SF-IB"/>
    <property type="match status" value="1"/>
</dbReference>
<organism evidence="11 12">
    <name type="scientific">Cysteiniphilum litorale</name>
    <dbReference type="NCBI Taxonomy" id="2056700"/>
    <lineage>
        <taxon>Bacteria</taxon>
        <taxon>Pseudomonadati</taxon>
        <taxon>Pseudomonadota</taxon>
        <taxon>Gammaproteobacteria</taxon>
        <taxon>Thiotrichales</taxon>
        <taxon>Fastidiosibacteraceae</taxon>
        <taxon>Cysteiniphilum</taxon>
    </lineage>
</organism>
<accession>A0A8J3E9Q9</accession>
<evidence type="ECO:0000256" key="8">
    <source>
        <dbReference type="ARBA" id="ARBA00023299"/>
    </source>
</evidence>
<comment type="cofactor">
    <cofactor evidence="1">
        <name>Mg(2+)</name>
        <dbReference type="ChEBI" id="CHEBI:18420"/>
    </cofactor>
</comment>
<dbReference type="InterPro" id="IPR050582">
    <property type="entry name" value="HAD-like_SerB"/>
</dbReference>
<dbReference type="Pfam" id="PF12710">
    <property type="entry name" value="HAD"/>
    <property type="match status" value="1"/>
</dbReference>